<sequence>MWYHHGQRFTTFDRDNDKSGDNCAQMYSGGWWYNNCLRSNLNGVYKSTGIVGSDGVVWSSAYGDQRSFTFTEMKLKPS</sequence>
<dbReference type="SUPFAM" id="SSF56496">
    <property type="entry name" value="Fibrinogen C-terminal domain-like"/>
    <property type="match status" value="1"/>
</dbReference>
<feature type="domain" description="Fibrinogen C-terminal" evidence="4">
    <location>
        <begin position="1"/>
        <end position="78"/>
    </location>
</feature>
<organism evidence="5 6">
    <name type="scientific">Pomacea canaliculata</name>
    <name type="common">Golden apple snail</name>
    <dbReference type="NCBI Taxonomy" id="400727"/>
    <lineage>
        <taxon>Eukaryota</taxon>
        <taxon>Metazoa</taxon>
        <taxon>Spiralia</taxon>
        <taxon>Lophotrochozoa</taxon>
        <taxon>Mollusca</taxon>
        <taxon>Gastropoda</taxon>
        <taxon>Caenogastropoda</taxon>
        <taxon>Architaenioglossa</taxon>
        <taxon>Ampullarioidea</taxon>
        <taxon>Ampullariidae</taxon>
        <taxon>Pomacea</taxon>
    </lineage>
</organism>
<dbReference type="OrthoDB" id="6273946at2759"/>
<dbReference type="EMBL" id="PZQS01000007">
    <property type="protein sequence ID" value="PVD27502.1"/>
    <property type="molecule type" value="Genomic_DNA"/>
</dbReference>
<protein>
    <recommendedName>
        <fullName evidence="4">Fibrinogen C-terminal domain-containing protein</fullName>
    </recommendedName>
</protein>
<comment type="caution">
    <text evidence="5">The sequence shown here is derived from an EMBL/GenBank/DDBJ whole genome shotgun (WGS) entry which is preliminary data.</text>
</comment>
<dbReference type="Gene3D" id="3.90.215.10">
    <property type="entry name" value="Gamma Fibrinogen, chain A, domain 1"/>
    <property type="match status" value="1"/>
</dbReference>
<dbReference type="GO" id="GO:0005577">
    <property type="term" value="C:fibrinogen complex"/>
    <property type="evidence" value="ECO:0007669"/>
    <property type="project" value="TreeGrafter"/>
</dbReference>
<dbReference type="InterPro" id="IPR036056">
    <property type="entry name" value="Fibrinogen-like_C"/>
</dbReference>
<dbReference type="PROSITE" id="PS00514">
    <property type="entry name" value="FIBRINOGEN_C_1"/>
    <property type="match status" value="1"/>
</dbReference>
<dbReference type="InterPro" id="IPR020837">
    <property type="entry name" value="Fibrinogen_CS"/>
</dbReference>
<dbReference type="AlphaFoldDB" id="A0A2T7P254"/>
<evidence type="ECO:0000313" key="5">
    <source>
        <dbReference type="EMBL" id="PVD27502.1"/>
    </source>
</evidence>
<dbReference type="GO" id="GO:0030674">
    <property type="term" value="F:protein-macromolecule adaptor activity"/>
    <property type="evidence" value="ECO:0007669"/>
    <property type="project" value="TreeGrafter"/>
</dbReference>
<dbReference type="InterPro" id="IPR037579">
    <property type="entry name" value="FIB_ANG-like"/>
</dbReference>
<evidence type="ECO:0000256" key="1">
    <source>
        <dbReference type="ARBA" id="ARBA00004613"/>
    </source>
</evidence>
<dbReference type="PANTHER" id="PTHR47221">
    <property type="entry name" value="FIBRINOGEN ALPHA CHAIN"/>
    <property type="match status" value="1"/>
</dbReference>
<dbReference type="InterPro" id="IPR002181">
    <property type="entry name" value="Fibrinogen_a/b/g_C_dom"/>
</dbReference>
<accession>A0A2T7P254</accession>
<dbReference type="PANTHER" id="PTHR47221:SF7">
    <property type="entry name" value="FIBRINOGEN BETA CHAIN"/>
    <property type="match status" value="1"/>
</dbReference>
<dbReference type="STRING" id="400727.A0A2T7P254"/>
<name>A0A2T7P254_POMCA</name>
<proteinExistence type="predicted"/>
<dbReference type="InterPro" id="IPR014716">
    <property type="entry name" value="Fibrinogen_a/b/g_C_1"/>
</dbReference>
<dbReference type="PROSITE" id="PS51406">
    <property type="entry name" value="FIBRINOGEN_C_2"/>
    <property type="match status" value="1"/>
</dbReference>
<evidence type="ECO:0000259" key="4">
    <source>
        <dbReference type="PROSITE" id="PS51406"/>
    </source>
</evidence>
<reference evidence="5 6" key="1">
    <citation type="submission" date="2018-04" db="EMBL/GenBank/DDBJ databases">
        <title>The genome of golden apple snail Pomacea canaliculata provides insight into stress tolerance and invasive adaptation.</title>
        <authorList>
            <person name="Liu C."/>
            <person name="Liu B."/>
            <person name="Ren Y."/>
            <person name="Zhang Y."/>
            <person name="Wang H."/>
            <person name="Li S."/>
            <person name="Jiang F."/>
            <person name="Yin L."/>
            <person name="Zhang G."/>
            <person name="Qian W."/>
            <person name="Fan W."/>
        </authorList>
    </citation>
    <scope>NUCLEOTIDE SEQUENCE [LARGE SCALE GENOMIC DNA]</scope>
    <source>
        <strain evidence="5">SZHN2017</strain>
        <tissue evidence="5">Muscle</tissue>
    </source>
</reference>
<comment type="subcellular location">
    <subcellularLocation>
        <location evidence="1">Secreted</location>
    </subcellularLocation>
</comment>
<evidence type="ECO:0000256" key="2">
    <source>
        <dbReference type="ARBA" id="ARBA00022525"/>
    </source>
</evidence>
<gene>
    <name evidence="5" type="ORF">C0Q70_12664</name>
</gene>
<dbReference type="GO" id="GO:0005201">
    <property type="term" value="F:extracellular matrix structural constituent"/>
    <property type="evidence" value="ECO:0007669"/>
    <property type="project" value="TreeGrafter"/>
</dbReference>
<evidence type="ECO:0000256" key="3">
    <source>
        <dbReference type="ARBA" id="ARBA00023157"/>
    </source>
</evidence>
<dbReference type="SMART" id="SM00186">
    <property type="entry name" value="FBG"/>
    <property type="match status" value="1"/>
</dbReference>
<dbReference type="Pfam" id="PF00147">
    <property type="entry name" value="Fibrinogen_C"/>
    <property type="match status" value="1"/>
</dbReference>
<dbReference type="GO" id="GO:0034116">
    <property type="term" value="P:positive regulation of heterotypic cell-cell adhesion"/>
    <property type="evidence" value="ECO:0007669"/>
    <property type="project" value="TreeGrafter"/>
</dbReference>
<keyword evidence="2" id="KW-0964">Secreted</keyword>
<evidence type="ECO:0000313" key="6">
    <source>
        <dbReference type="Proteomes" id="UP000245119"/>
    </source>
</evidence>
<dbReference type="Proteomes" id="UP000245119">
    <property type="component" value="Linkage Group LG7"/>
</dbReference>
<keyword evidence="3" id="KW-1015">Disulfide bond</keyword>
<keyword evidence="6" id="KW-1185">Reference proteome</keyword>